<evidence type="ECO:0000256" key="1">
    <source>
        <dbReference type="ARBA" id="ARBA00004141"/>
    </source>
</evidence>
<comment type="subcellular location">
    <subcellularLocation>
        <location evidence="1">Membrane</location>
        <topology evidence="1">Multi-pass membrane protein</topology>
    </subcellularLocation>
</comment>
<dbReference type="AlphaFoldDB" id="A0A0B0H6B0"/>
<dbReference type="GO" id="GO:0009403">
    <property type="term" value="P:toxin biosynthetic process"/>
    <property type="evidence" value="ECO:0007669"/>
    <property type="project" value="InterPro"/>
</dbReference>
<feature type="transmembrane region" description="Helical" evidence="6">
    <location>
        <begin position="65"/>
        <end position="89"/>
    </location>
</feature>
<evidence type="ECO:0000256" key="2">
    <source>
        <dbReference type="ARBA" id="ARBA00022692"/>
    </source>
</evidence>
<dbReference type="Proteomes" id="UP000030856">
    <property type="component" value="Unassembled WGS sequence"/>
</dbReference>
<dbReference type="OrthoDB" id="9810601at2"/>
<evidence type="ECO:0000256" key="5">
    <source>
        <dbReference type="SAM" id="MobiDB-lite"/>
    </source>
</evidence>
<feature type="transmembrane region" description="Helical" evidence="6">
    <location>
        <begin position="6"/>
        <end position="21"/>
    </location>
</feature>
<dbReference type="PANTHER" id="PTHR36926">
    <property type="entry name" value="COLICIN V PRODUCTION PROTEIN"/>
    <property type="match status" value="1"/>
</dbReference>
<dbReference type="EMBL" id="JRAA01000003">
    <property type="protein sequence ID" value="KHF24202.1"/>
    <property type="molecule type" value="Genomic_DNA"/>
</dbReference>
<dbReference type="EMBL" id="MPNX01000001">
    <property type="protein sequence ID" value="OOY36060.1"/>
    <property type="molecule type" value="Genomic_DNA"/>
</dbReference>
<evidence type="ECO:0000313" key="10">
    <source>
        <dbReference type="Proteomes" id="UP000190962"/>
    </source>
</evidence>
<evidence type="ECO:0000313" key="8">
    <source>
        <dbReference type="EMBL" id="OOY36060.1"/>
    </source>
</evidence>
<dbReference type="Proteomes" id="UP000190962">
    <property type="component" value="Unassembled WGS sequence"/>
</dbReference>
<protein>
    <submittedName>
        <fullName evidence="8">Colicin V production CvpA</fullName>
    </submittedName>
</protein>
<keyword evidence="2 6" id="KW-0812">Transmembrane</keyword>
<feature type="region of interest" description="Disordered" evidence="5">
    <location>
        <begin position="166"/>
        <end position="185"/>
    </location>
</feature>
<accession>A0A0B0H6B0</accession>
<keyword evidence="9" id="KW-1185">Reference proteome</keyword>
<sequence length="185" mass="20386">MNWADIAILSVIGISVIISFFRGFLLEALSLLVWVIAFWIAWIFFRDLAPVFAQWVSAPSLQLALAFTVIVITMLILGAVVTWLVGMLIDKTGLTGTDRVVGLLFGAIRGAIIIAVVVMLAGVTPFPQDPWWKESKLIPHFERVAITLKEMLPQDIGEYLEFSPENTPATEAPAEPLAPVERRGV</sequence>
<organism evidence="7 9">
    <name type="scientific">Solemya velum gill symbiont</name>
    <dbReference type="NCBI Taxonomy" id="2340"/>
    <lineage>
        <taxon>Bacteria</taxon>
        <taxon>Pseudomonadati</taxon>
        <taxon>Pseudomonadota</taxon>
        <taxon>Gammaproteobacteria</taxon>
        <taxon>sulfur-oxidizing symbionts</taxon>
    </lineage>
</organism>
<dbReference type="STRING" id="2340.JV46_26510"/>
<feature type="transmembrane region" description="Helical" evidence="6">
    <location>
        <begin position="101"/>
        <end position="123"/>
    </location>
</feature>
<gene>
    <name evidence="8" type="ORF">BOV88_00145</name>
    <name evidence="7" type="ORF">JV46_26510</name>
</gene>
<dbReference type="InterPro" id="IPR052719">
    <property type="entry name" value="CvpA-like"/>
</dbReference>
<keyword evidence="3 6" id="KW-1133">Transmembrane helix</keyword>
<dbReference type="Pfam" id="PF02674">
    <property type="entry name" value="Colicin_V"/>
    <property type="match status" value="1"/>
</dbReference>
<dbReference type="PATRIC" id="fig|2340.3.peg.2281"/>
<proteinExistence type="predicted"/>
<dbReference type="eggNOG" id="COG1286">
    <property type="taxonomic scope" value="Bacteria"/>
</dbReference>
<keyword evidence="4 6" id="KW-0472">Membrane</keyword>
<dbReference type="RefSeq" id="WP_043118262.1">
    <property type="nucleotide sequence ID" value="NZ_JRAA01000003.1"/>
</dbReference>
<dbReference type="GeneID" id="86990481"/>
<feature type="transmembrane region" description="Helical" evidence="6">
    <location>
        <begin position="28"/>
        <end position="45"/>
    </location>
</feature>
<evidence type="ECO:0000313" key="7">
    <source>
        <dbReference type="EMBL" id="KHF24202.1"/>
    </source>
</evidence>
<dbReference type="InterPro" id="IPR003825">
    <property type="entry name" value="Colicin-V_CvpA"/>
</dbReference>
<name>A0A0B0H6B0_SOVGS</name>
<evidence type="ECO:0000256" key="4">
    <source>
        <dbReference type="ARBA" id="ARBA00023136"/>
    </source>
</evidence>
<dbReference type="GO" id="GO:0016020">
    <property type="term" value="C:membrane"/>
    <property type="evidence" value="ECO:0007669"/>
    <property type="project" value="UniProtKB-SubCell"/>
</dbReference>
<evidence type="ECO:0000256" key="3">
    <source>
        <dbReference type="ARBA" id="ARBA00022989"/>
    </source>
</evidence>
<reference evidence="7 9" key="1">
    <citation type="journal article" date="2014" name="BMC Genomics">
        <title>The genome of the intracellular bacterium of the coastal bivalve, Solemya velum: a blueprint for thriving in and out of symbiosis.</title>
        <authorList>
            <person name="Dmytrenko O."/>
            <person name="Russell S.L."/>
            <person name="Loo W.T."/>
            <person name="Fontanez K.M."/>
            <person name="Liao L."/>
            <person name="Roeselers G."/>
            <person name="Sharma R."/>
            <person name="Stewart F.J."/>
            <person name="Newton I.L."/>
            <person name="Woyke T."/>
            <person name="Wu D."/>
            <person name="Lang J.M."/>
            <person name="Eisen J.A."/>
            <person name="Cavanaugh C.M."/>
        </authorList>
    </citation>
    <scope>NUCLEOTIDE SEQUENCE [LARGE SCALE GENOMIC DNA]</scope>
    <source>
        <strain evidence="7 9">WH</strain>
    </source>
</reference>
<comment type="caution">
    <text evidence="7">The sequence shown here is derived from an EMBL/GenBank/DDBJ whole genome shotgun (WGS) entry which is preliminary data.</text>
</comment>
<evidence type="ECO:0000256" key="6">
    <source>
        <dbReference type="SAM" id="Phobius"/>
    </source>
</evidence>
<dbReference type="PANTHER" id="PTHR36926:SF1">
    <property type="entry name" value="COLICIN V PRODUCTION PROTEIN"/>
    <property type="match status" value="1"/>
</dbReference>
<feature type="compositionally biased region" description="Low complexity" evidence="5">
    <location>
        <begin position="166"/>
        <end position="179"/>
    </location>
</feature>
<evidence type="ECO:0000313" key="9">
    <source>
        <dbReference type="Proteomes" id="UP000030856"/>
    </source>
</evidence>
<reference evidence="8 10" key="2">
    <citation type="submission" date="2016-11" db="EMBL/GenBank/DDBJ databases">
        <title>Mixed transmission modes and dynamic genome evolution in an obligate animal-bacterial symbiosis.</title>
        <authorList>
            <person name="Russell S.L."/>
            <person name="Corbett-Detig R.B."/>
            <person name="Cavanaugh C.M."/>
        </authorList>
    </citation>
    <scope>NUCLEOTIDE SEQUENCE [LARGE SCALE GENOMIC DNA]</scope>
    <source>
        <strain evidence="8">MA-KB16</strain>
    </source>
</reference>